<dbReference type="AlphaFoldDB" id="A0A8H6LXG6"/>
<evidence type="ECO:0000256" key="1">
    <source>
        <dbReference type="SAM" id="MobiDB-lite"/>
    </source>
</evidence>
<feature type="region of interest" description="Disordered" evidence="1">
    <location>
        <begin position="813"/>
        <end position="852"/>
    </location>
</feature>
<feature type="compositionally biased region" description="Low complexity" evidence="1">
    <location>
        <begin position="685"/>
        <end position="695"/>
    </location>
</feature>
<feature type="region of interest" description="Disordered" evidence="1">
    <location>
        <begin position="684"/>
        <end position="711"/>
    </location>
</feature>
<reference evidence="3 4" key="1">
    <citation type="submission" date="2020-07" db="EMBL/GenBank/DDBJ databases">
        <title>Comparative genomics of pyrophilous fungi reveals a link between fire events and developmental genes.</title>
        <authorList>
            <consortium name="DOE Joint Genome Institute"/>
            <person name="Steindorff A.S."/>
            <person name="Carver A."/>
            <person name="Calhoun S."/>
            <person name="Stillman K."/>
            <person name="Liu H."/>
            <person name="Lipzen A."/>
            <person name="Pangilinan J."/>
            <person name="Labutti K."/>
            <person name="Bruns T.D."/>
            <person name="Grigoriev I.V."/>
        </authorList>
    </citation>
    <scope>NUCLEOTIDE SEQUENCE [LARGE SCALE GENOMIC DNA]</scope>
    <source>
        <strain evidence="3 4">CBS 144469</strain>
    </source>
</reference>
<feature type="compositionally biased region" description="Polar residues" evidence="1">
    <location>
        <begin position="1"/>
        <end position="11"/>
    </location>
</feature>
<evidence type="ECO:0000313" key="3">
    <source>
        <dbReference type="EMBL" id="KAF6745699.1"/>
    </source>
</evidence>
<feature type="compositionally biased region" description="Low complexity" evidence="1">
    <location>
        <begin position="33"/>
        <end position="51"/>
    </location>
</feature>
<keyword evidence="2" id="KW-1133">Transmembrane helix</keyword>
<dbReference type="EMBL" id="JACGCI010000101">
    <property type="protein sequence ID" value="KAF6745699.1"/>
    <property type="molecule type" value="Genomic_DNA"/>
</dbReference>
<protein>
    <submittedName>
        <fullName evidence="3">Uncharacterized protein</fullName>
    </submittedName>
</protein>
<keyword evidence="4" id="KW-1185">Reference proteome</keyword>
<accession>A0A8H6LXG6</accession>
<feature type="region of interest" description="Disordered" evidence="1">
    <location>
        <begin position="1"/>
        <end position="63"/>
    </location>
</feature>
<name>A0A8H6LXG6_9AGAR</name>
<gene>
    <name evidence="3" type="ORF">DFP72DRAFT_856107</name>
</gene>
<keyword evidence="2" id="KW-0472">Membrane</keyword>
<feature type="compositionally biased region" description="Polar residues" evidence="1">
    <location>
        <begin position="696"/>
        <end position="711"/>
    </location>
</feature>
<keyword evidence="2" id="KW-0812">Transmembrane</keyword>
<feature type="transmembrane region" description="Helical" evidence="2">
    <location>
        <begin position="854"/>
        <end position="873"/>
    </location>
</feature>
<proteinExistence type="predicted"/>
<evidence type="ECO:0000256" key="2">
    <source>
        <dbReference type="SAM" id="Phobius"/>
    </source>
</evidence>
<evidence type="ECO:0000313" key="4">
    <source>
        <dbReference type="Proteomes" id="UP000521943"/>
    </source>
</evidence>
<dbReference type="Proteomes" id="UP000521943">
    <property type="component" value="Unassembled WGS sequence"/>
</dbReference>
<organism evidence="3 4">
    <name type="scientific">Ephemerocybe angulata</name>
    <dbReference type="NCBI Taxonomy" id="980116"/>
    <lineage>
        <taxon>Eukaryota</taxon>
        <taxon>Fungi</taxon>
        <taxon>Dikarya</taxon>
        <taxon>Basidiomycota</taxon>
        <taxon>Agaricomycotina</taxon>
        <taxon>Agaricomycetes</taxon>
        <taxon>Agaricomycetidae</taxon>
        <taxon>Agaricales</taxon>
        <taxon>Agaricineae</taxon>
        <taxon>Psathyrellaceae</taxon>
        <taxon>Ephemerocybe</taxon>
    </lineage>
</organism>
<feature type="region of interest" description="Disordered" evidence="1">
    <location>
        <begin position="534"/>
        <end position="588"/>
    </location>
</feature>
<dbReference type="OrthoDB" id="10645634at2759"/>
<sequence length="911" mass="99345">MSALNTTSNRLHTPAAGPRRRAPNTVPPARAESVSSNGSSSLVGRSDSTGSLAAPESLTQEQQYERIREDVMELLRPSRNDNDPSSLADQQRVERTRDGFIHLAKIQSLMKSRPQVTVLLMDRAEALRLRDESRSPHATTDYRIAMIDCGTTKSLVVFSRSQEDWDAIARVAEVRVRSRRLLTSSASVNSSANSLTVTPVGSGLEETALASDKLGPSLSANEVIVASTMIILAGLWVCHGAIDPLAFITGPFSFVFNWAIFPVLKLIVHAALRTIGWVTPWLAIIVVEFKLVVRASAHRVKGQFHNAVQATIDAAVSWLENYRDADIPYFLHCRKRRYYGNGGVKASRRRSINPTVEVQPSSQAFNDHDDDDDGGMSRSPFHWFDNFSPAAMGVATCPATHWQAAVTVATASTRALSDGGGLQLEHTDTLTLSDEKLPGRPPVQTYNMNPGSKHHRSPPARGFNFGSLIQEYKYYVNLNSKLKPTTIHLYDLNVPPTPRSHTVTAPDSPSLDYTLLERLPPAPSPTSSSIIIRMSAPAGSNPPHSEPLPAGGRGRGAARTAANTTSSNMSSSSDGIDHLSNDSGNTTGSLAANIRRVEESREGFKHLMKIQSLIESRPQIIVLLMDRVDALRLKSSAQVFRNGKAGYMAMEHYGIHKTIVVYGRSQQDWEEIVRVVEVRIRSRHTTSSNMMSSSSDGIDQTSNDSDNTTGSRLAANIRRAEEAREGFNHLMKIQSIIESRPQIIVLLMDRVDALRLKNSAQLFRDGKAGSEMAMKHYGINKTIVVYGHSQQDWEEITRVVEVRVRSHRLLTSTASANDPAGNITHAASSKSGTEGGGTTRSSVNPPQAGAGLDTGPAITVVSTIIVLVALWVCHGAPRSRRYQTARLGDAFVNCPREVPQCDAATDVAMAL</sequence>
<feature type="compositionally biased region" description="Low complexity" evidence="1">
    <location>
        <begin position="557"/>
        <end position="573"/>
    </location>
</feature>
<comment type="caution">
    <text evidence="3">The sequence shown here is derived from an EMBL/GenBank/DDBJ whole genome shotgun (WGS) entry which is preliminary data.</text>
</comment>